<dbReference type="Proteomes" id="UP000801492">
    <property type="component" value="Unassembled WGS sequence"/>
</dbReference>
<dbReference type="AlphaFoldDB" id="A0A8K0CJC1"/>
<organism evidence="2 3">
    <name type="scientific">Ignelater luminosus</name>
    <name type="common">Cucubano</name>
    <name type="synonym">Pyrophorus luminosus</name>
    <dbReference type="NCBI Taxonomy" id="2038154"/>
    <lineage>
        <taxon>Eukaryota</taxon>
        <taxon>Metazoa</taxon>
        <taxon>Ecdysozoa</taxon>
        <taxon>Arthropoda</taxon>
        <taxon>Hexapoda</taxon>
        <taxon>Insecta</taxon>
        <taxon>Pterygota</taxon>
        <taxon>Neoptera</taxon>
        <taxon>Endopterygota</taxon>
        <taxon>Coleoptera</taxon>
        <taxon>Polyphaga</taxon>
        <taxon>Elateriformia</taxon>
        <taxon>Elateroidea</taxon>
        <taxon>Elateridae</taxon>
        <taxon>Agrypninae</taxon>
        <taxon>Pyrophorini</taxon>
        <taxon>Ignelater</taxon>
    </lineage>
</organism>
<protein>
    <submittedName>
        <fullName evidence="2">Uncharacterized protein</fullName>
    </submittedName>
</protein>
<dbReference type="EMBL" id="VTPC01086564">
    <property type="protein sequence ID" value="KAF2886746.1"/>
    <property type="molecule type" value="Genomic_DNA"/>
</dbReference>
<evidence type="ECO:0000313" key="2">
    <source>
        <dbReference type="EMBL" id="KAF2886746.1"/>
    </source>
</evidence>
<name>A0A8K0CJC1_IGNLU</name>
<keyword evidence="3" id="KW-1185">Reference proteome</keyword>
<dbReference type="OrthoDB" id="8055321at2759"/>
<gene>
    <name evidence="2" type="ORF">ILUMI_19427</name>
</gene>
<evidence type="ECO:0000313" key="3">
    <source>
        <dbReference type="Proteomes" id="UP000801492"/>
    </source>
</evidence>
<evidence type="ECO:0000256" key="1">
    <source>
        <dbReference type="SAM" id="MobiDB-lite"/>
    </source>
</evidence>
<comment type="caution">
    <text evidence="2">The sequence shown here is derived from an EMBL/GenBank/DDBJ whole genome shotgun (WGS) entry which is preliminary data.</text>
</comment>
<proteinExistence type="predicted"/>
<sequence length="78" mass="8955">MSDVDTSDSSSSHEDWSDSDSEEDVFVNAWPSEEETGEISKFFRQKRFPGIVGVIDGTRIKIYKPENDPDSYLNRKYS</sequence>
<feature type="region of interest" description="Disordered" evidence="1">
    <location>
        <begin position="1"/>
        <end position="24"/>
    </location>
</feature>
<accession>A0A8K0CJC1</accession>
<reference evidence="2" key="1">
    <citation type="submission" date="2019-08" db="EMBL/GenBank/DDBJ databases">
        <title>The genome of the North American firefly Photinus pyralis.</title>
        <authorList>
            <consortium name="Photinus pyralis genome working group"/>
            <person name="Fallon T.R."/>
            <person name="Sander Lower S.E."/>
            <person name="Weng J.-K."/>
        </authorList>
    </citation>
    <scope>NUCLEOTIDE SEQUENCE</scope>
    <source>
        <strain evidence="2">TRF0915ILg1</strain>
        <tissue evidence="2">Whole body</tissue>
    </source>
</reference>
<feature type="compositionally biased region" description="Low complexity" evidence="1">
    <location>
        <begin position="1"/>
        <end position="10"/>
    </location>
</feature>